<feature type="domain" description="Fibronectin type-III" evidence="3">
    <location>
        <begin position="530"/>
        <end position="615"/>
    </location>
</feature>
<dbReference type="Gene3D" id="2.60.40.10">
    <property type="entry name" value="Immunoglobulins"/>
    <property type="match status" value="4"/>
</dbReference>
<dbReference type="InterPro" id="IPR024079">
    <property type="entry name" value="MetalloPept_cat_dom_sf"/>
</dbReference>
<dbReference type="RefSeq" id="WP_237382742.1">
    <property type="nucleotide sequence ID" value="NZ_CP071793.1"/>
</dbReference>
<dbReference type="SUPFAM" id="SSF49265">
    <property type="entry name" value="Fibronectin type III"/>
    <property type="match status" value="3"/>
</dbReference>
<dbReference type="Pfam" id="PF00041">
    <property type="entry name" value="fn3"/>
    <property type="match status" value="4"/>
</dbReference>
<protein>
    <submittedName>
        <fullName evidence="4">Fibronectin type III domain-containing protein</fullName>
    </submittedName>
</protein>
<dbReference type="InterPro" id="IPR003961">
    <property type="entry name" value="FN3_dom"/>
</dbReference>
<feature type="domain" description="Fibronectin type-III" evidence="3">
    <location>
        <begin position="717"/>
        <end position="804"/>
    </location>
</feature>
<dbReference type="KEGG" id="scor:J3U87_09200"/>
<dbReference type="InterPro" id="IPR036116">
    <property type="entry name" value="FN3_sf"/>
</dbReference>
<dbReference type="InterPro" id="IPR050964">
    <property type="entry name" value="Striated_Muscle_Regulatory"/>
</dbReference>
<evidence type="ECO:0000256" key="1">
    <source>
        <dbReference type="ARBA" id="ARBA00022737"/>
    </source>
</evidence>
<organism evidence="4 5">
    <name type="scientific">Sulfidibacter corallicola</name>
    <dbReference type="NCBI Taxonomy" id="2818388"/>
    <lineage>
        <taxon>Bacteria</taxon>
        <taxon>Pseudomonadati</taxon>
        <taxon>Acidobacteriota</taxon>
        <taxon>Holophagae</taxon>
        <taxon>Acanthopleuribacterales</taxon>
        <taxon>Acanthopleuribacteraceae</taxon>
        <taxon>Sulfidibacter</taxon>
    </lineage>
</organism>
<keyword evidence="2" id="KW-0732">Signal</keyword>
<reference evidence="4" key="1">
    <citation type="submission" date="2021-03" db="EMBL/GenBank/DDBJ databases">
        <title>Acanthopleuribacteraceae sp. M133.</title>
        <authorList>
            <person name="Wang G."/>
        </authorList>
    </citation>
    <scope>NUCLEOTIDE SEQUENCE</scope>
    <source>
        <strain evidence="4">M133</strain>
    </source>
</reference>
<name>A0A8A4TU44_SULCO</name>
<dbReference type="Pfam" id="PF09471">
    <property type="entry name" value="Peptidase_M64"/>
    <property type="match status" value="1"/>
</dbReference>
<keyword evidence="5" id="KW-1185">Reference proteome</keyword>
<evidence type="ECO:0000313" key="4">
    <source>
        <dbReference type="EMBL" id="QTD52638.1"/>
    </source>
</evidence>
<dbReference type="Proteomes" id="UP000663929">
    <property type="component" value="Chromosome"/>
</dbReference>
<evidence type="ECO:0000259" key="3">
    <source>
        <dbReference type="PROSITE" id="PS50853"/>
    </source>
</evidence>
<dbReference type="CDD" id="cd00063">
    <property type="entry name" value="FN3"/>
    <property type="match status" value="4"/>
</dbReference>
<proteinExistence type="predicted"/>
<dbReference type="Gene3D" id="3.40.390.10">
    <property type="entry name" value="Collagenase (Catalytic Domain)"/>
    <property type="match status" value="1"/>
</dbReference>
<sequence>MRLKHIAFLGCLLSFITAFAADRLELVLELPGPSLNKTQAGAILQRNIIRGGGPLVRPTEPISEAELVVVAVDAEGREIHRQVVADPNLVRGELFDPQTGAFVTRRTVTRTGGQLTLVLPDEESLDHLVVYRPRFEGDAYQLEHVRTYDLNREPTRDRMDLGKADPDVVRVIDNGDSSDRIDIVFFGDGYTRAELGDYARDVDTVIQSYFDTEPYRSYRDFFNVLRVDAVSNQSGVDHPELGQYRDTAFEGTYNCGGVQRLICVDTNEVQSVAGRVLAADARDTLIVIVNDDEYGGSGGAVSVISTNGQTVDLALHEIGHSFGRLADEYTYNSERCDRREPSERNVTAQTRRDAIKWNHWIDASTPIPTTGDRGAEVGLFQGGRYCTTGIYRPTDNSMMRTLGRPFHAVNEEALILRMYQFIQPITGRTPDRNQVELNDGETMRFAVEVPGTRGDTIQVRWLVDGLERGTGTSFDLTAQGLSEGNHSLLAEAADLTEKVRLDPNDDLKASVSWTVVVHGGGGGDPQEPETPQGLSARDISASAFTLEWRTADRADRYEVEREVDGQWRQEARTTETHHAFSGLPEGSTQRVRVRALNDRGASPFSAALEVRLGDDCDPNLVKPSGLAETSHGTTSFSIAWTAVAGATGYRLQLWGRSQDDWVEAGTSTTADFTFTGLETGSEQWVRVRAENACGQSEYSDDLYVKLDDDGCDGAPATVGGLEASDVGSTSFDLAWNAVTGATGYRLQLWSDPRGEWVEAGTSTAARFTFTGLEAGSEQWPRVRAENACGASTYSDYIHVVLDGGCSGAPGTPTALRAENVSRTSFDLTWGAVDGAERYALQLWNGYGWSDAGTATTPRFSFTGLNTGSTQYVQVRAVNACGAGSYSSWLEVVLESACTGDLDKPTGLYYQGAGRGSARLYWRPVTGATRYEVQIWTGSTWADLGESRQTNFLVQGYSGYQYVRARAVSDCGSSEYSDWIPIFL</sequence>
<feature type="chain" id="PRO_5035312527" evidence="2">
    <location>
        <begin position="21"/>
        <end position="983"/>
    </location>
</feature>
<evidence type="ECO:0000256" key="2">
    <source>
        <dbReference type="SAM" id="SignalP"/>
    </source>
</evidence>
<feature type="domain" description="Fibronectin type-III" evidence="3">
    <location>
        <begin position="622"/>
        <end position="709"/>
    </location>
</feature>
<feature type="domain" description="Fibronectin type-III" evidence="3">
    <location>
        <begin position="811"/>
        <end position="896"/>
    </location>
</feature>
<dbReference type="SMART" id="SM00060">
    <property type="entry name" value="FN3"/>
    <property type="match status" value="5"/>
</dbReference>
<dbReference type="InterPro" id="IPR013783">
    <property type="entry name" value="Ig-like_fold"/>
</dbReference>
<evidence type="ECO:0000313" key="5">
    <source>
        <dbReference type="Proteomes" id="UP000663929"/>
    </source>
</evidence>
<dbReference type="PANTHER" id="PTHR13817:SF151">
    <property type="entry name" value="TITIN"/>
    <property type="match status" value="1"/>
</dbReference>
<dbReference type="GO" id="GO:0008237">
    <property type="term" value="F:metallopeptidase activity"/>
    <property type="evidence" value="ECO:0007669"/>
    <property type="project" value="InterPro"/>
</dbReference>
<gene>
    <name evidence="4" type="ORF">J3U87_09200</name>
</gene>
<dbReference type="PROSITE" id="PS50853">
    <property type="entry name" value="FN3"/>
    <property type="match status" value="4"/>
</dbReference>
<dbReference type="PANTHER" id="PTHR13817">
    <property type="entry name" value="TITIN"/>
    <property type="match status" value="1"/>
</dbReference>
<dbReference type="EMBL" id="CP071793">
    <property type="protein sequence ID" value="QTD52638.1"/>
    <property type="molecule type" value="Genomic_DNA"/>
</dbReference>
<dbReference type="AlphaFoldDB" id="A0A8A4TU44"/>
<keyword evidence="1" id="KW-0677">Repeat</keyword>
<feature type="signal peptide" evidence="2">
    <location>
        <begin position="1"/>
        <end position="20"/>
    </location>
</feature>
<dbReference type="InterPro" id="IPR019026">
    <property type="entry name" value="Peptidase_M64_IgA"/>
</dbReference>
<accession>A0A8A4TU44</accession>